<keyword evidence="2" id="KW-0812">Transmembrane</keyword>
<evidence type="ECO:0000259" key="3">
    <source>
        <dbReference type="PROSITE" id="PS50828"/>
    </source>
</evidence>
<feature type="domain" description="Smr" evidence="3">
    <location>
        <begin position="277"/>
        <end position="353"/>
    </location>
</feature>
<keyword evidence="2" id="KW-1133">Transmembrane helix</keyword>
<feature type="transmembrane region" description="Helical" evidence="2">
    <location>
        <begin position="6"/>
        <end position="25"/>
    </location>
</feature>
<dbReference type="Pfam" id="PF01713">
    <property type="entry name" value="Smr"/>
    <property type="match status" value="1"/>
</dbReference>
<accession>A0AA39MJR5</accession>
<keyword evidence="5" id="KW-1185">Reference proteome</keyword>
<dbReference type="InterPro" id="IPR013899">
    <property type="entry name" value="DUF1771"/>
</dbReference>
<dbReference type="Pfam" id="PF08590">
    <property type="entry name" value="DUF1771"/>
    <property type="match status" value="1"/>
</dbReference>
<protein>
    <recommendedName>
        <fullName evidence="3">Smr domain-containing protein</fullName>
    </recommendedName>
</protein>
<evidence type="ECO:0000313" key="4">
    <source>
        <dbReference type="EMBL" id="KAK0435995.1"/>
    </source>
</evidence>
<organism evidence="4 5">
    <name type="scientific">Armillaria borealis</name>
    <dbReference type="NCBI Taxonomy" id="47425"/>
    <lineage>
        <taxon>Eukaryota</taxon>
        <taxon>Fungi</taxon>
        <taxon>Dikarya</taxon>
        <taxon>Basidiomycota</taxon>
        <taxon>Agaricomycotina</taxon>
        <taxon>Agaricomycetes</taxon>
        <taxon>Agaricomycetidae</taxon>
        <taxon>Agaricales</taxon>
        <taxon>Marasmiineae</taxon>
        <taxon>Physalacriaceae</taxon>
        <taxon>Armillaria</taxon>
    </lineage>
</organism>
<proteinExistence type="predicted"/>
<comment type="caution">
    <text evidence="4">The sequence shown here is derived from an EMBL/GenBank/DDBJ whole genome shotgun (WGS) entry which is preliminary data.</text>
</comment>
<feature type="compositionally biased region" description="Pro residues" evidence="1">
    <location>
        <begin position="123"/>
        <end position="142"/>
    </location>
</feature>
<evidence type="ECO:0000313" key="5">
    <source>
        <dbReference type="Proteomes" id="UP001175226"/>
    </source>
</evidence>
<dbReference type="PANTHER" id="PTHR47417">
    <property type="entry name" value="SMR DOMAIN-CONTAINING PROTEIN YPL199C"/>
    <property type="match status" value="1"/>
</dbReference>
<name>A0AA39MJR5_9AGAR</name>
<dbReference type="InterPro" id="IPR002625">
    <property type="entry name" value="Smr_dom"/>
</dbReference>
<dbReference type="Proteomes" id="UP001175226">
    <property type="component" value="Unassembled WGS sequence"/>
</dbReference>
<dbReference type="Gene3D" id="3.30.1370.110">
    <property type="match status" value="1"/>
</dbReference>
<dbReference type="SUPFAM" id="SSF160443">
    <property type="entry name" value="SMR domain-like"/>
    <property type="match status" value="1"/>
</dbReference>
<sequence>MSFWPTFIGILVAAVLLTIAYKVFWTKLSQQFSRSGQDTLPVHQPRPVSQPPPRPPPPSQSYQSSPYTPPVRQLEQHQPVYRPPPPAAAPSAFPVRPPLPSQNYQSSPYTPPVHQPEQHQPVYRPPPPAAAPPAFPVRPPLPSQSYQSSPYTPPVHQPEQHQPVSQPPHRPPPSQSYGSSPHTPPSPHGPPKYEDVNQQDQPNEYYIGLRARANKEGDEMKRRFIESREAYSRGDGAAAKVLSKQGKIHKQEMEQLNKEASNWIYLENNRDRKPGEIDLHGLYVKEAIARTDTALEEAKGRGDSEIRIIVGKGLHSERGEARLGPAIKGLMRRYQLVAEFDPSNSGVLVVKLNGLTPIRHRRHLNISHRHGRRRASNIGA</sequence>
<dbReference type="PANTHER" id="PTHR47417:SF1">
    <property type="entry name" value="SMR DOMAIN-CONTAINING PROTEIN YPL199C"/>
    <property type="match status" value="1"/>
</dbReference>
<dbReference type="AlphaFoldDB" id="A0AA39MJR5"/>
<dbReference type="InterPro" id="IPR036063">
    <property type="entry name" value="Smr_dom_sf"/>
</dbReference>
<evidence type="ECO:0000256" key="1">
    <source>
        <dbReference type="SAM" id="MobiDB-lite"/>
    </source>
</evidence>
<dbReference type="PROSITE" id="PS50828">
    <property type="entry name" value="SMR"/>
    <property type="match status" value="1"/>
</dbReference>
<reference evidence="4" key="1">
    <citation type="submission" date="2023-06" db="EMBL/GenBank/DDBJ databases">
        <authorList>
            <consortium name="Lawrence Berkeley National Laboratory"/>
            <person name="Ahrendt S."/>
            <person name="Sahu N."/>
            <person name="Indic B."/>
            <person name="Wong-Bajracharya J."/>
            <person name="Merenyi Z."/>
            <person name="Ke H.-M."/>
            <person name="Monk M."/>
            <person name="Kocsube S."/>
            <person name="Drula E."/>
            <person name="Lipzen A."/>
            <person name="Balint B."/>
            <person name="Henrissat B."/>
            <person name="Andreopoulos B."/>
            <person name="Martin F.M."/>
            <person name="Harder C.B."/>
            <person name="Rigling D."/>
            <person name="Ford K.L."/>
            <person name="Foster G.D."/>
            <person name="Pangilinan J."/>
            <person name="Papanicolaou A."/>
            <person name="Barry K."/>
            <person name="LaButti K."/>
            <person name="Viragh M."/>
            <person name="Koriabine M."/>
            <person name="Yan M."/>
            <person name="Riley R."/>
            <person name="Champramary S."/>
            <person name="Plett K.L."/>
            <person name="Tsai I.J."/>
            <person name="Slot J."/>
            <person name="Sipos G."/>
            <person name="Plett J."/>
            <person name="Nagy L.G."/>
            <person name="Grigoriev I.V."/>
        </authorList>
    </citation>
    <scope>NUCLEOTIDE SEQUENCE</scope>
    <source>
        <strain evidence="4">FPL87.14</strain>
    </source>
</reference>
<dbReference type="SMART" id="SM01162">
    <property type="entry name" value="DUF1771"/>
    <property type="match status" value="1"/>
</dbReference>
<feature type="region of interest" description="Disordered" evidence="1">
    <location>
        <begin position="35"/>
        <end position="198"/>
    </location>
</feature>
<dbReference type="InterPro" id="IPR053020">
    <property type="entry name" value="Smr_domain_protein"/>
</dbReference>
<evidence type="ECO:0000256" key="2">
    <source>
        <dbReference type="SAM" id="Phobius"/>
    </source>
</evidence>
<keyword evidence="2" id="KW-0472">Membrane</keyword>
<dbReference type="SMART" id="SM00463">
    <property type="entry name" value="SMR"/>
    <property type="match status" value="1"/>
</dbReference>
<feature type="compositionally biased region" description="Pro residues" evidence="1">
    <location>
        <begin position="165"/>
        <end position="174"/>
    </location>
</feature>
<gene>
    <name evidence="4" type="ORF">EV421DRAFT_1908285</name>
</gene>
<feature type="compositionally biased region" description="Pro residues" evidence="1">
    <location>
        <begin position="48"/>
        <end position="59"/>
    </location>
</feature>
<dbReference type="EMBL" id="JAUEPT010000058">
    <property type="protein sequence ID" value="KAK0435995.1"/>
    <property type="molecule type" value="Genomic_DNA"/>
</dbReference>